<keyword evidence="6 9" id="KW-0460">Magnesium</keyword>
<feature type="binding site" evidence="9">
    <location>
        <position position="297"/>
    </location>
    <ligand>
        <name>K(+)</name>
        <dbReference type="ChEBI" id="CHEBI:29103"/>
    </ligand>
</feature>
<dbReference type="Pfam" id="PF00294">
    <property type="entry name" value="PfkB"/>
    <property type="match status" value="1"/>
</dbReference>
<comment type="pathway">
    <text evidence="9">Carbohydrate metabolism; D-ribose degradation; D-ribose 5-phosphate from beta-D-ribopyranose: step 2/2.</text>
</comment>
<keyword evidence="7 9" id="KW-0630">Potassium</keyword>
<comment type="activity regulation">
    <text evidence="9">Activated by a monovalent cation that binds near, but not in, the active site. The most likely occupant of the site in vivo is potassium. Ion binding induces a conformational change that may alter substrate affinity.</text>
</comment>
<feature type="binding site" evidence="9">
    <location>
        <position position="258"/>
    </location>
    <ligand>
        <name>K(+)</name>
        <dbReference type="ChEBI" id="CHEBI:29103"/>
    </ligand>
</feature>
<feature type="binding site" evidence="9">
    <location>
        <position position="256"/>
    </location>
    <ligand>
        <name>K(+)</name>
        <dbReference type="ChEBI" id="CHEBI:29103"/>
    </ligand>
</feature>
<keyword evidence="8 9" id="KW-0119">Carbohydrate metabolism</keyword>
<keyword evidence="2 9" id="KW-0479">Metal-binding</keyword>
<evidence type="ECO:0000256" key="3">
    <source>
        <dbReference type="ARBA" id="ARBA00022741"/>
    </source>
</evidence>
<dbReference type="PRINTS" id="PR00990">
    <property type="entry name" value="RIBOKINASE"/>
</dbReference>
<dbReference type="Gene3D" id="3.40.1190.20">
    <property type="match status" value="1"/>
</dbReference>
<keyword evidence="12" id="KW-1185">Reference proteome</keyword>
<dbReference type="SUPFAM" id="SSF53613">
    <property type="entry name" value="Ribokinase-like"/>
    <property type="match status" value="1"/>
</dbReference>
<evidence type="ECO:0000256" key="9">
    <source>
        <dbReference type="HAMAP-Rule" id="MF_01987"/>
    </source>
</evidence>
<feature type="active site" description="Proton acceptor" evidence="9">
    <location>
        <position position="262"/>
    </location>
</feature>
<keyword evidence="1 9" id="KW-0808">Transferase</keyword>
<feature type="binding site" evidence="9">
    <location>
        <position position="295"/>
    </location>
    <ligand>
        <name>K(+)</name>
        <dbReference type="ChEBI" id="CHEBI:29103"/>
    </ligand>
</feature>
<evidence type="ECO:0000313" key="12">
    <source>
        <dbReference type="Proteomes" id="UP000722989"/>
    </source>
</evidence>
<dbReference type="InterPro" id="IPR011611">
    <property type="entry name" value="PfkB_dom"/>
</dbReference>
<dbReference type="InterPro" id="IPR002139">
    <property type="entry name" value="Ribo/fructo_kinase"/>
</dbReference>
<evidence type="ECO:0000256" key="2">
    <source>
        <dbReference type="ARBA" id="ARBA00022723"/>
    </source>
</evidence>
<feature type="binding site" evidence="9">
    <location>
        <position position="292"/>
    </location>
    <ligand>
        <name>K(+)</name>
        <dbReference type="ChEBI" id="CHEBI:29103"/>
    </ligand>
</feature>
<reference evidence="11 12" key="1">
    <citation type="submission" date="2020-03" db="EMBL/GenBank/DDBJ databases">
        <title>WGS of the type strain of Planosporangium spp.</title>
        <authorList>
            <person name="Thawai C."/>
        </authorList>
    </citation>
    <scope>NUCLEOTIDE SEQUENCE [LARGE SCALE GENOMIC DNA]</scope>
    <source>
        <strain evidence="11 12">TBRC 5610</strain>
    </source>
</reference>
<keyword evidence="3 9" id="KW-0547">Nucleotide-binding</keyword>
<evidence type="ECO:0000256" key="7">
    <source>
        <dbReference type="ARBA" id="ARBA00022958"/>
    </source>
</evidence>
<evidence type="ECO:0000256" key="5">
    <source>
        <dbReference type="ARBA" id="ARBA00022840"/>
    </source>
</evidence>
<dbReference type="HAMAP" id="MF_01987">
    <property type="entry name" value="Ribokinase"/>
    <property type="match status" value="1"/>
</dbReference>
<dbReference type="EMBL" id="JAATVY010000010">
    <property type="protein sequence ID" value="NJC71206.1"/>
    <property type="molecule type" value="Genomic_DNA"/>
</dbReference>
<organism evidence="11 12">
    <name type="scientific">Planosporangium thailandense</name>
    <dbReference type="NCBI Taxonomy" id="765197"/>
    <lineage>
        <taxon>Bacteria</taxon>
        <taxon>Bacillati</taxon>
        <taxon>Actinomycetota</taxon>
        <taxon>Actinomycetes</taxon>
        <taxon>Micromonosporales</taxon>
        <taxon>Micromonosporaceae</taxon>
        <taxon>Planosporangium</taxon>
    </lineage>
</organism>
<gene>
    <name evidence="9" type="primary">rbsK</name>
    <name evidence="11" type="ORF">HC031_16015</name>
</gene>
<sequence length="334" mass="33508">MAAAARDDGTVLAVGSINADFEMRVPQPPRPGRTHLGTDLLRTSGGKAANVAVLAARLGVHARLFGCVGDDDLAGQALAGPRAASVDVTGVQVAAGPTALSTIVVPPDGDKIIVLVPGANDAPAEPGAARLVAAVRETGAPRVLVADLEVAAGWIRPALAAARQAGVPTVLDPSPADRLTDDLLPLVDHVTPNADEAGQLTGVAVRSADDAAVAAARLRERGVGAAYVRMSHGGCVVADATGTRVVTAPDDIPVVDATGAGDAFTGALGVAVLHGLPPPAAAMIAVAASSCAVGGYGSQESYPTRAALAAMARRVRRASAREREPVTREHRPSI</sequence>
<comment type="subunit">
    <text evidence="9">Homodimer.</text>
</comment>
<feature type="binding site" evidence="9">
    <location>
        <position position="262"/>
    </location>
    <ligand>
        <name>substrate</name>
    </ligand>
</feature>
<comment type="similarity">
    <text evidence="9">Belongs to the carbohydrate kinase PfkB family. Ribokinase subfamily.</text>
</comment>
<feature type="binding site" evidence="9">
    <location>
        <begin position="46"/>
        <end position="50"/>
    </location>
    <ligand>
        <name>substrate</name>
    </ligand>
</feature>
<evidence type="ECO:0000256" key="4">
    <source>
        <dbReference type="ARBA" id="ARBA00022777"/>
    </source>
</evidence>
<comment type="cofactor">
    <cofactor evidence="9">
        <name>Mg(2+)</name>
        <dbReference type="ChEBI" id="CHEBI:18420"/>
    </cofactor>
    <text evidence="9">Requires a divalent cation, most likely magnesium in vivo, as an electrophilic catalyst to aid phosphoryl group transfer. It is the chelate of the metal and the nucleotide that is the actual substrate.</text>
</comment>
<dbReference type="InterPro" id="IPR011877">
    <property type="entry name" value="Ribokinase"/>
</dbReference>
<feature type="binding site" evidence="9">
    <location>
        <position position="149"/>
    </location>
    <ligand>
        <name>substrate</name>
    </ligand>
</feature>
<evidence type="ECO:0000313" key="11">
    <source>
        <dbReference type="EMBL" id="NJC71206.1"/>
    </source>
</evidence>
<feature type="binding site" evidence="9">
    <location>
        <position position="193"/>
    </location>
    <ligand>
        <name>ATP</name>
        <dbReference type="ChEBI" id="CHEBI:30616"/>
    </ligand>
</feature>
<comment type="subcellular location">
    <subcellularLocation>
        <location evidence="9">Cytoplasm</location>
    </subcellularLocation>
</comment>
<evidence type="ECO:0000259" key="10">
    <source>
        <dbReference type="Pfam" id="PF00294"/>
    </source>
</evidence>
<keyword evidence="5 9" id="KW-0067">ATP-binding</keyword>
<feature type="binding site" evidence="9">
    <location>
        <begin position="18"/>
        <end position="20"/>
    </location>
    <ligand>
        <name>substrate</name>
    </ligand>
</feature>
<feature type="binding site" evidence="9">
    <location>
        <begin position="261"/>
        <end position="262"/>
    </location>
    <ligand>
        <name>ATP</name>
        <dbReference type="ChEBI" id="CHEBI:30616"/>
    </ligand>
</feature>
<comment type="caution">
    <text evidence="11">The sequence shown here is derived from an EMBL/GenBank/DDBJ whole genome shotgun (WGS) entry which is preliminary data.</text>
</comment>
<dbReference type="PANTHER" id="PTHR10584:SF166">
    <property type="entry name" value="RIBOKINASE"/>
    <property type="match status" value="1"/>
</dbReference>
<protein>
    <recommendedName>
        <fullName evidence="9">Ribokinase</fullName>
        <shortName evidence="9">RK</shortName>
        <ecNumber evidence="9">2.7.1.15</ecNumber>
    </recommendedName>
</protein>
<evidence type="ECO:0000256" key="1">
    <source>
        <dbReference type="ARBA" id="ARBA00022679"/>
    </source>
</evidence>
<name>A0ABX0XYR8_9ACTN</name>
<comment type="catalytic activity">
    <reaction evidence="9">
        <text>D-ribose + ATP = D-ribose 5-phosphate + ADP + H(+)</text>
        <dbReference type="Rhea" id="RHEA:13697"/>
        <dbReference type="ChEBI" id="CHEBI:15378"/>
        <dbReference type="ChEBI" id="CHEBI:30616"/>
        <dbReference type="ChEBI" id="CHEBI:47013"/>
        <dbReference type="ChEBI" id="CHEBI:78346"/>
        <dbReference type="ChEBI" id="CHEBI:456216"/>
        <dbReference type="EC" id="2.7.1.15"/>
    </reaction>
</comment>
<comment type="caution">
    <text evidence="9">Lacks conserved residue(s) required for the propagation of feature annotation.</text>
</comment>
<keyword evidence="4 9" id="KW-0418">Kinase</keyword>
<dbReference type="Proteomes" id="UP000722989">
    <property type="component" value="Unassembled WGS sequence"/>
</dbReference>
<dbReference type="EC" id="2.7.1.15" evidence="9"/>
<evidence type="ECO:0000256" key="8">
    <source>
        <dbReference type="ARBA" id="ARBA00023277"/>
    </source>
</evidence>
<feature type="binding site" evidence="9">
    <location>
        <position position="301"/>
    </location>
    <ligand>
        <name>K(+)</name>
        <dbReference type="ChEBI" id="CHEBI:29103"/>
    </ligand>
</feature>
<dbReference type="InterPro" id="IPR029056">
    <property type="entry name" value="Ribokinase-like"/>
</dbReference>
<keyword evidence="9" id="KW-0963">Cytoplasm</keyword>
<accession>A0ABX0XYR8</accession>
<evidence type="ECO:0000256" key="6">
    <source>
        <dbReference type="ARBA" id="ARBA00022842"/>
    </source>
</evidence>
<comment type="function">
    <text evidence="9">Catalyzes the phosphorylation of ribose at O-5 in a reaction requiring ATP and magnesium. The resulting D-ribose-5-phosphate can then be used either for sythesis of nucleotides, histidine, and tryptophan, or as a component of the pentose phosphate pathway.</text>
</comment>
<feature type="domain" description="Carbohydrate kinase PfkB" evidence="10">
    <location>
        <begin position="11"/>
        <end position="305"/>
    </location>
</feature>
<dbReference type="PANTHER" id="PTHR10584">
    <property type="entry name" value="SUGAR KINASE"/>
    <property type="match status" value="1"/>
</dbReference>
<dbReference type="RefSeq" id="WP_167926117.1">
    <property type="nucleotide sequence ID" value="NZ_JAATVY010000010.1"/>
</dbReference>
<proteinExistence type="inferred from homology"/>